<dbReference type="EMBL" id="JAPZBU010000003">
    <property type="protein sequence ID" value="KAJ5414665.1"/>
    <property type="molecule type" value="Genomic_DNA"/>
</dbReference>
<dbReference type="RefSeq" id="XP_056494511.1">
    <property type="nucleotide sequence ID" value="XM_056625929.1"/>
</dbReference>
<dbReference type="Proteomes" id="UP001147747">
    <property type="component" value="Unassembled WGS sequence"/>
</dbReference>
<keyword evidence="1" id="KW-0175">Coiled coil</keyword>
<reference evidence="2" key="2">
    <citation type="journal article" date="2023" name="IMA Fungus">
        <title>Comparative genomic study of the Penicillium genus elucidates a diverse pangenome and 15 lateral gene transfer events.</title>
        <authorList>
            <person name="Petersen C."/>
            <person name="Sorensen T."/>
            <person name="Nielsen M.R."/>
            <person name="Sondergaard T.E."/>
            <person name="Sorensen J.L."/>
            <person name="Fitzpatrick D.A."/>
            <person name="Frisvad J.C."/>
            <person name="Nielsen K.L."/>
        </authorList>
    </citation>
    <scope>NUCLEOTIDE SEQUENCE</scope>
    <source>
        <strain evidence="2">IBT 29677</strain>
    </source>
</reference>
<organism evidence="2 3">
    <name type="scientific">Penicillium cosmopolitanum</name>
    <dbReference type="NCBI Taxonomy" id="1131564"/>
    <lineage>
        <taxon>Eukaryota</taxon>
        <taxon>Fungi</taxon>
        <taxon>Dikarya</taxon>
        <taxon>Ascomycota</taxon>
        <taxon>Pezizomycotina</taxon>
        <taxon>Eurotiomycetes</taxon>
        <taxon>Eurotiomycetidae</taxon>
        <taxon>Eurotiales</taxon>
        <taxon>Aspergillaceae</taxon>
        <taxon>Penicillium</taxon>
    </lineage>
</organism>
<proteinExistence type="predicted"/>
<gene>
    <name evidence="2" type="ORF">N7509_001292</name>
</gene>
<keyword evidence="3" id="KW-1185">Reference proteome</keyword>
<reference evidence="2" key="1">
    <citation type="submission" date="2022-12" db="EMBL/GenBank/DDBJ databases">
        <authorList>
            <person name="Petersen C."/>
        </authorList>
    </citation>
    <scope>NUCLEOTIDE SEQUENCE</scope>
    <source>
        <strain evidence="2">IBT 29677</strain>
    </source>
</reference>
<name>A0A9X0BEZ0_9EURO</name>
<protein>
    <submittedName>
        <fullName evidence="2">Uncharacterized protein</fullName>
    </submittedName>
</protein>
<evidence type="ECO:0000313" key="2">
    <source>
        <dbReference type="EMBL" id="KAJ5414665.1"/>
    </source>
</evidence>
<sequence>MPNSLIPTHLLCLPGDRTPEEDLLEKKGDIQLIQRYRWNLHHNGKSTWNTDRVDLAGLLKVELALRENDQRHVALTGKLDARRRYEINVKLKFAEEITEVQSIESEIKKLIRDYWDLERRWWQIRSSFPRTPLSRGVDLWRSNPMWYLHQDLREDCAGRGGCCEQDCGCCPKRRERPGRNLAAGHCTVECSCCEKVRGFELDAEQKRMYRKAFGLGSDWITKSAYATKMIQVSTLGLTAGDAVVDPFDKISDVTDDRAHLPLPCWRMLGHIGLNPV</sequence>
<evidence type="ECO:0000313" key="3">
    <source>
        <dbReference type="Proteomes" id="UP001147747"/>
    </source>
</evidence>
<dbReference type="OrthoDB" id="4440408at2759"/>
<accession>A0A9X0BEZ0</accession>
<dbReference type="GeneID" id="81364909"/>
<evidence type="ECO:0000256" key="1">
    <source>
        <dbReference type="SAM" id="Coils"/>
    </source>
</evidence>
<dbReference type="AlphaFoldDB" id="A0A9X0BEZ0"/>
<feature type="coiled-coil region" evidence="1">
    <location>
        <begin position="93"/>
        <end position="120"/>
    </location>
</feature>
<comment type="caution">
    <text evidence="2">The sequence shown here is derived from an EMBL/GenBank/DDBJ whole genome shotgun (WGS) entry which is preliminary data.</text>
</comment>